<protein>
    <submittedName>
        <fullName evidence="2">Uncharacterized protein</fullName>
    </submittedName>
</protein>
<proteinExistence type="predicted"/>
<sequence length="72" mass="8244">MASIFVTTILLGANVSIVFPLSFIYRFSIQFFDASMGYESQNLMLWGCIIFTGYILISLFGLYHYSQKARLN</sequence>
<keyword evidence="1" id="KW-0472">Membrane</keyword>
<evidence type="ECO:0000313" key="3">
    <source>
        <dbReference type="Proteomes" id="UP000251213"/>
    </source>
</evidence>
<keyword evidence="1" id="KW-1133">Transmembrane helix</keyword>
<gene>
    <name evidence="2" type="ORF">DL897_14970</name>
</gene>
<accession>A0A364K234</accession>
<keyword evidence="1" id="KW-0812">Transmembrane</keyword>
<evidence type="ECO:0000256" key="1">
    <source>
        <dbReference type="SAM" id="Phobius"/>
    </source>
</evidence>
<reference evidence="2 3" key="2">
    <citation type="submission" date="2018-06" db="EMBL/GenBank/DDBJ databases">
        <authorList>
            <person name="Zhirakovskaya E."/>
        </authorList>
    </citation>
    <scope>NUCLEOTIDE SEQUENCE [LARGE SCALE GENOMIC DNA]</scope>
    <source>
        <strain evidence="2 3">FBKL4.011</strain>
    </source>
</reference>
<feature type="transmembrane region" description="Helical" evidence="1">
    <location>
        <begin position="44"/>
        <end position="65"/>
    </location>
</feature>
<reference evidence="2 3" key="1">
    <citation type="submission" date="2018-06" db="EMBL/GenBank/DDBJ databases">
        <title>Thermoflavimicrobium daqus sp. nov., a thermophilic microbe isolated from Moutai-flavour Daqu.</title>
        <authorList>
            <person name="Wang X."/>
            <person name="Zhou H."/>
        </authorList>
    </citation>
    <scope>NUCLEOTIDE SEQUENCE [LARGE SCALE GENOMIC DNA]</scope>
    <source>
        <strain evidence="2 3">FBKL4.011</strain>
    </source>
</reference>
<dbReference type="EMBL" id="QJKK01000010">
    <property type="protein sequence ID" value="RAL22092.1"/>
    <property type="molecule type" value="Genomic_DNA"/>
</dbReference>
<organism evidence="2 3">
    <name type="scientific">Thermoflavimicrobium daqui</name>
    <dbReference type="NCBI Taxonomy" id="2137476"/>
    <lineage>
        <taxon>Bacteria</taxon>
        <taxon>Bacillati</taxon>
        <taxon>Bacillota</taxon>
        <taxon>Bacilli</taxon>
        <taxon>Bacillales</taxon>
        <taxon>Thermoactinomycetaceae</taxon>
        <taxon>Thermoflavimicrobium</taxon>
    </lineage>
</organism>
<dbReference type="Proteomes" id="UP000251213">
    <property type="component" value="Unassembled WGS sequence"/>
</dbReference>
<keyword evidence="3" id="KW-1185">Reference proteome</keyword>
<name>A0A364K234_9BACL</name>
<comment type="caution">
    <text evidence="2">The sequence shown here is derived from an EMBL/GenBank/DDBJ whole genome shotgun (WGS) entry which is preliminary data.</text>
</comment>
<dbReference type="AlphaFoldDB" id="A0A364K234"/>
<evidence type="ECO:0000313" key="2">
    <source>
        <dbReference type="EMBL" id="RAL22092.1"/>
    </source>
</evidence>